<dbReference type="AlphaFoldDB" id="A0AAD7BUX3"/>
<dbReference type="EMBL" id="JARKIF010000009">
    <property type="protein sequence ID" value="KAJ7631027.1"/>
    <property type="molecule type" value="Genomic_DNA"/>
</dbReference>
<evidence type="ECO:0000313" key="2">
    <source>
        <dbReference type="Proteomes" id="UP001221142"/>
    </source>
</evidence>
<dbReference type="Proteomes" id="UP001221142">
    <property type="component" value="Unassembled WGS sequence"/>
</dbReference>
<comment type="caution">
    <text evidence="1">The sequence shown here is derived from an EMBL/GenBank/DDBJ whole genome shotgun (WGS) entry which is preliminary data.</text>
</comment>
<gene>
    <name evidence="1" type="ORF">FB45DRAFT_554849</name>
</gene>
<organism evidence="1 2">
    <name type="scientific">Roridomyces roridus</name>
    <dbReference type="NCBI Taxonomy" id="1738132"/>
    <lineage>
        <taxon>Eukaryota</taxon>
        <taxon>Fungi</taxon>
        <taxon>Dikarya</taxon>
        <taxon>Basidiomycota</taxon>
        <taxon>Agaricomycotina</taxon>
        <taxon>Agaricomycetes</taxon>
        <taxon>Agaricomycetidae</taxon>
        <taxon>Agaricales</taxon>
        <taxon>Marasmiineae</taxon>
        <taxon>Mycenaceae</taxon>
        <taxon>Roridomyces</taxon>
    </lineage>
</organism>
<proteinExistence type="predicted"/>
<sequence>MQSSVSTVSDLLSFVIPFAPHLPQDPTITDMSASSTSWSGSRQPPQDDFPSFSFLETHDDSIYDEIMRRGTEELARRNFLNRTLPSHIVQNLDDFGGSYARRVVNCERDIDTLVVNFTFGVLCPLLKWITANDVELCGVDAQCPNPWRDFNLVSVPFSDPPDSYPDPLRGFALEIEMPTTSIAHAQDLQQENDFKYDKQSGAKAMLVNVNAIPTSFLHPLTKLSYSSISPPSTRSRTLVYSSTDGRSGSAKKFALSMAIGPWQSPRDDQRLWHRDILLTHSSSLASRCGNQTQIRSHSSGFFSVFFYREVLHYRHLKSQILFWPRQKQAHPPNFCKENPLLKSATKTVLGAGKLATLILLSFLRRCYCMYKSAQAPL</sequence>
<protein>
    <submittedName>
        <fullName evidence="1">Uncharacterized protein</fullName>
    </submittedName>
</protein>
<keyword evidence="2" id="KW-1185">Reference proteome</keyword>
<evidence type="ECO:0000313" key="1">
    <source>
        <dbReference type="EMBL" id="KAJ7631027.1"/>
    </source>
</evidence>
<reference evidence="1" key="1">
    <citation type="submission" date="2023-03" db="EMBL/GenBank/DDBJ databases">
        <title>Massive genome expansion in bonnet fungi (Mycena s.s.) driven by repeated elements and novel gene families across ecological guilds.</title>
        <authorList>
            <consortium name="Lawrence Berkeley National Laboratory"/>
            <person name="Harder C.B."/>
            <person name="Miyauchi S."/>
            <person name="Viragh M."/>
            <person name="Kuo A."/>
            <person name="Thoen E."/>
            <person name="Andreopoulos B."/>
            <person name="Lu D."/>
            <person name="Skrede I."/>
            <person name="Drula E."/>
            <person name="Henrissat B."/>
            <person name="Morin E."/>
            <person name="Kohler A."/>
            <person name="Barry K."/>
            <person name="LaButti K."/>
            <person name="Morin E."/>
            <person name="Salamov A."/>
            <person name="Lipzen A."/>
            <person name="Mereny Z."/>
            <person name="Hegedus B."/>
            <person name="Baldrian P."/>
            <person name="Stursova M."/>
            <person name="Weitz H."/>
            <person name="Taylor A."/>
            <person name="Grigoriev I.V."/>
            <person name="Nagy L.G."/>
            <person name="Martin F."/>
            <person name="Kauserud H."/>
        </authorList>
    </citation>
    <scope>NUCLEOTIDE SEQUENCE</scope>
    <source>
        <strain evidence="1">9284</strain>
    </source>
</reference>
<name>A0AAD7BUX3_9AGAR</name>
<accession>A0AAD7BUX3</accession>